<name>A0A2S2DWX1_9BACT</name>
<sequence length="379" mass="41624">MNNRIQIFDTTLRDGEQVPGCQLNREEKIEVAKELEKLGVDIIEAGFPISSPGDFASVKAIAEVITEATVCGLTRARKEDIDAAAEALKPARKPRIHTGIGASDVHIKHKFNSTREKIIEQAIWAVEYAKSYVEDVEFFAEDAGRADLPFLAQLTQAVIKAGATVVNLPDTTGYLLPHQMHHRISYLFEHVDNIHQATISMHNHNDLGLATANTIAGIQAGARQVEVTINGIGERAGNTSLEEVAMILNVHKDLGFTTGINPKHLFPISNLVSNLMGMPVQANKAVVGANAFAHSSGIHQDGFLKHAQNYEIMNPEDVGVPSSAILLTSRSGRAALRHRLQLLGFELEKPELDKLYTRFLLMADERKMIHDEDLKELVG</sequence>
<dbReference type="InterPro" id="IPR002034">
    <property type="entry name" value="AIPM/Hcit_synth_CS"/>
</dbReference>
<dbReference type="EC" id="2.3.3.13" evidence="3"/>
<proteinExistence type="inferred from homology"/>
<dbReference type="InterPro" id="IPR050073">
    <property type="entry name" value="2-IPM_HCS-like"/>
</dbReference>
<evidence type="ECO:0000256" key="2">
    <source>
        <dbReference type="ARBA" id="ARBA00009396"/>
    </source>
</evidence>
<dbReference type="PROSITE" id="PS50991">
    <property type="entry name" value="PYR_CT"/>
    <property type="match status" value="1"/>
</dbReference>
<protein>
    <recommendedName>
        <fullName evidence="3">2-isopropylmalate synthase</fullName>
        <ecNumber evidence="3">2.3.3.13</ecNumber>
    </recommendedName>
</protein>
<reference evidence="11" key="1">
    <citation type="submission" date="2018-05" db="EMBL/GenBank/DDBJ databases">
        <title>Pseudarcicella sp. HME7025 Genome sequencing and assembly.</title>
        <authorList>
            <person name="Kim H."/>
            <person name="Kang H."/>
            <person name="Joh K."/>
        </authorList>
    </citation>
    <scope>NUCLEOTIDE SEQUENCE [LARGE SCALE GENOMIC DNA]</scope>
    <source>
        <strain evidence="11">HME7025</strain>
    </source>
</reference>
<evidence type="ECO:0000256" key="1">
    <source>
        <dbReference type="ARBA" id="ARBA00004689"/>
    </source>
</evidence>
<dbReference type="SUPFAM" id="SSF51569">
    <property type="entry name" value="Aldolase"/>
    <property type="match status" value="1"/>
</dbReference>
<dbReference type="FunFam" id="3.20.20.70:FF:000010">
    <property type="entry name" value="2-isopropylmalate synthase"/>
    <property type="match status" value="1"/>
</dbReference>
<dbReference type="PROSITE" id="PS00815">
    <property type="entry name" value="AIPM_HOMOCIT_SYNTH_1"/>
    <property type="match status" value="1"/>
</dbReference>
<dbReference type="PROSITE" id="PS00816">
    <property type="entry name" value="AIPM_HOMOCIT_SYNTH_2"/>
    <property type="match status" value="1"/>
</dbReference>
<evidence type="ECO:0000256" key="5">
    <source>
        <dbReference type="ARBA" id="ARBA00022605"/>
    </source>
</evidence>
<keyword evidence="7" id="KW-0464">Manganese</keyword>
<dbReference type="FunFam" id="1.10.238.260:FF:000001">
    <property type="entry name" value="2-isopropylmalate synthase"/>
    <property type="match status" value="1"/>
</dbReference>
<dbReference type="EMBL" id="CP029346">
    <property type="protein sequence ID" value="AWL09914.1"/>
    <property type="molecule type" value="Genomic_DNA"/>
</dbReference>
<dbReference type="Proteomes" id="UP000245468">
    <property type="component" value="Chromosome"/>
</dbReference>
<dbReference type="OrthoDB" id="9804858at2"/>
<dbReference type="KEGG" id="psez:HME7025_02065"/>
<dbReference type="Pfam" id="PF00682">
    <property type="entry name" value="HMGL-like"/>
    <property type="match status" value="1"/>
</dbReference>
<comment type="pathway">
    <text evidence="1">Amino-acid biosynthesis; L-leucine biosynthesis; L-leucine from 3-methyl-2-oxobutanoate: step 1/4.</text>
</comment>
<evidence type="ECO:0000256" key="9">
    <source>
        <dbReference type="RuleBase" id="RU003523"/>
    </source>
</evidence>
<dbReference type="CDD" id="cd07940">
    <property type="entry name" value="DRE_TIM_IPMS"/>
    <property type="match status" value="1"/>
</dbReference>
<dbReference type="RefSeq" id="WP_109325399.1">
    <property type="nucleotide sequence ID" value="NZ_CP029346.1"/>
</dbReference>
<keyword evidence="11" id="KW-1185">Reference proteome</keyword>
<dbReference type="PANTHER" id="PTHR10277:SF9">
    <property type="entry name" value="2-ISOPROPYLMALATE SYNTHASE 1, CHLOROPLASTIC-RELATED"/>
    <property type="match status" value="1"/>
</dbReference>
<dbReference type="InterPro" id="IPR054691">
    <property type="entry name" value="LeuA/HCS_post-cat"/>
</dbReference>
<evidence type="ECO:0000256" key="4">
    <source>
        <dbReference type="ARBA" id="ARBA00022430"/>
    </source>
</evidence>
<evidence type="ECO:0000256" key="3">
    <source>
        <dbReference type="ARBA" id="ARBA00012973"/>
    </source>
</evidence>
<evidence type="ECO:0000256" key="8">
    <source>
        <dbReference type="ARBA" id="ARBA00023304"/>
    </source>
</evidence>
<evidence type="ECO:0000313" key="10">
    <source>
        <dbReference type="EMBL" id="AWL09914.1"/>
    </source>
</evidence>
<dbReference type="InterPro" id="IPR013785">
    <property type="entry name" value="Aldolase_TIM"/>
</dbReference>
<keyword evidence="8" id="KW-0100">Branched-chain amino acid biosynthesis</keyword>
<comment type="similarity">
    <text evidence="2">Belongs to the alpha-IPM synthase/homocitrate synthase family. LeuA type 1 subfamily.</text>
</comment>
<keyword evidence="6 9" id="KW-0808">Transferase</keyword>
<organism evidence="10 11">
    <name type="scientific">Aquirufa nivalisilvae</name>
    <dbReference type="NCBI Taxonomy" id="2516557"/>
    <lineage>
        <taxon>Bacteria</taxon>
        <taxon>Pseudomonadati</taxon>
        <taxon>Bacteroidota</taxon>
        <taxon>Cytophagia</taxon>
        <taxon>Cytophagales</taxon>
        <taxon>Flectobacillaceae</taxon>
        <taxon>Aquirufa</taxon>
    </lineage>
</organism>
<dbReference type="Pfam" id="PF22617">
    <property type="entry name" value="HCS_D2"/>
    <property type="match status" value="1"/>
</dbReference>
<dbReference type="AlphaFoldDB" id="A0A2S2DWX1"/>
<dbReference type="InterPro" id="IPR000891">
    <property type="entry name" value="PYR_CT"/>
</dbReference>
<dbReference type="Gene3D" id="1.10.238.260">
    <property type="match status" value="1"/>
</dbReference>
<evidence type="ECO:0000256" key="6">
    <source>
        <dbReference type="ARBA" id="ARBA00022679"/>
    </source>
</evidence>
<accession>A0A2S2DWX1</accession>
<dbReference type="GO" id="GO:0003852">
    <property type="term" value="F:2-isopropylmalate synthase activity"/>
    <property type="evidence" value="ECO:0007669"/>
    <property type="project" value="UniProtKB-EC"/>
</dbReference>
<dbReference type="NCBIfam" id="NF002086">
    <property type="entry name" value="PRK00915.1-3"/>
    <property type="match status" value="1"/>
</dbReference>
<evidence type="ECO:0000256" key="7">
    <source>
        <dbReference type="ARBA" id="ARBA00023211"/>
    </source>
</evidence>
<gene>
    <name evidence="10" type="primary">leuA</name>
    <name evidence="10" type="ORF">HME7025_02065</name>
</gene>
<dbReference type="GO" id="GO:0009098">
    <property type="term" value="P:L-leucine biosynthetic process"/>
    <property type="evidence" value="ECO:0007669"/>
    <property type="project" value="UniProtKB-KW"/>
</dbReference>
<dbReference type="Gene3D" id="3.20.20.70">
    <property type="entry name" value="Aldolase class I"/>
    <property type="match status" value="1"/>
</dbReference>
<dbReference type="PANTHER" id="PTHR10277">
    <property type="entry name" value="HOMOCITRATE SYNTHASE-RELATED"/>
    <property type="match status" value="1"/>
</dbReference>
<evidence type="ECO:0000313" key="11">
    <source>
        <dbReference type="Proteomes" id="UP000245468"/>
    </source>
</evidence>
<keyword evidence="5" id="KW-0028">Amino-acid biosynthesis</keyword>
<keyword evidence="4" id="KW-0432">Leucine biosynthesis</keyword>
<keyword evidence="10" id="KW-0012">Acyltransferase</keyword>